<dbReference type="AlphaFoldDB" id="A0AAV7FBY3"/>
<evidence type="ECO:0000256" key="4">
    <source>
        <dbReference type="ARBA" id="ARBA00023163"/>
    </source>
</evidence>
<feature type="domain" description="NAC" evidence="7">
    <location>
        <begin position="6"/>
        <end position="156"/>
    </location>
</feature>
<keyword evidence="3" id="KW-0238">DNA-binding</keyword>
<comment type="caution">
    <text evidence="8">The sequence shown here is derived from an EMBL/GenBank/DDBJ whole genome shotgun (WGS) entry which is preliminary data.</text>
</comment>
<dbReference type="PANTHER" id="PTHR31744">
    <property type="entry name" value="PROTEIN CUP-SHAPED COTYLEDON 2-RELATED"/>
    <property type="match status" value="1"/>
</dbReference>
<evidence type="ECO:0000259" key="7">
    <source>
        <dbReference type="PROSITE" id="PS51005"/>
    </source>
</evidence>
<accession>A0AAV7FBY3</accession>
<sequence>MGKNTLPPGFRFHPTDVELVRYYLRRKVMGKSLRVDAIAVVDIYKFPPWDLPEKSCLRSKDLQWYFFCPRDRKYAIGPRTNRATETGYWKTTGKDRSIFYNSKTVGMKKTLVFHEGRAPKGNRTDWVMHEYRLEDRELVDAGYSQDAYVLCRIFKKSGPGPKNGEQYGAPFKEEDWDADDENVVDDDDLLPYASADPGSSSSDDHHHVTSGDDQNEDHDSRAAPEVGREQIGDELQNILVGMADSDGGAASSGNNELGGDASVQDDVSMIFDGLGDISTQGMWKANDQVNLEEDNYVELNDFLVPLDGECSALGATADSEIHQATPYTASWEESSQNNDWQF</sequence>
<evidence type="ECO:0000313" key="9">
    <source>
        <dbReference type="Proteomes" id="UP000825729"/>
    </source>
</evidence>
<dbReference type="Proteomes" id="UP000825729">
    <property type="component" value="Unassembled WGS sequence"/>
</dbReference>
<dbReference type="InterPro" id="IPR003441">
    <property type="entry name" value="NAC-dom"/>
</dbReference>
<dbReference type="GO" id="GO:0005634">
    <property type="term" value="C:nucleus"/>
    <property type="evidence" value="ECO:0007669"/>
    <property type="project" value="UniProtKB-SubCell"/>
</dbReference>
<comment type="subcellular location">
    <subcellularLocation>
        <location evidence="1">Nucleus</location>
    </subcellularLocation>
</comment>
<evidence type="ECO:0000256" key="2">
    <source>
        <dbReference type="ARBA" id="ARBA00023015"/>
    </source>
</evidence>
<evidence type="ECO:0000256" key="1">
    <source>
        <dbReference type="ARBA" id="ARBA00004123"/>
    </source>
</evidence>
<evidence type="ECO:0000256" key="6">
    <source>
        <dbReference type="SAM" id="MobiDB-lite"/>
    </source>
</evidence>
<dbReference type="SUPFAM" id="SSF101941">
    <property type="entry name" value="NAC domain"/>
    <property type="match status" value="1"/>
</dbReference>
<keyword evidence="9" id="KW-1185">Reference proteome</keyword>
<gene>
    <name evidence="8" type="ORF">H6P81_001785</name>
</gene>
<dbReference type="FunFam" id="2.170.150.80:FF:000002">
    <property type="entry name" value="Nac domain-containing protein 86"/>
    <property type="match status" value="1"/>
</dbReference>
<dbReference type="PANTHER" id="PTHR31744:SF210">
    <property type="entry name" value="NAC DOMAIN-CONTAINING PROTEIN 86-LIKE"/>
    <property type="match status" value="1"/>
</dbReference>
<evidence type="ECO:0000256" key="3">
    <source>
        <dbReference type="ARBA" id="ARBA00023125"/>
    </source>
</evidence>
<protein>
    <recommendedName>
        <fullName evidence="7">NAC domain-containing protein</fullName>
    </recommendedName>
</protein>
<keyword evidence="2" id="KW-0805">Transcription regulation</keyword>
<evidence type="ECO:0000313" key="8">
    <source>
        <dbReference type="EMBL" id="KAG9457277.1"/>
    </source>
</evidence>
<dbReference type="GO" id="GO:0006355">
    <property type="term" value="P:regulation of DNA-templated transcription"/>
    <property type="evidence" value="ECO:0007669"/>
    <property type="project" value="InterPro"/>
</dbReference>
<feature type="region of interest" description="Disordered" evidence="6">
    <location>
        <begin position="182"/>
        <end position="223"/>
    </location>
</feature>
<dbReference type="Pfam" id="PF02365">
    <property type="entry name" value="NAM"/>
    <property type="match status" value="1"/>
</dbReference>
<evidence type="ECO:0000256" key="5">
    <source>
        <dbReference type="ARBA" id="ARBA00023242"/>
    </source>
</evidence>
<dbReference type="GO" id="GO:0003677">
    <property type="term" value="F:DNA binding"/>
    <property type="evidence" value="ECO:0007669"/>
    <property type="project" value="UniProtKB-KW"/>
</dbReference>
<organism evidence="8 9">
    <name type="scientific">Aristolochia fimbriata</name>
    <name type="common">White veined hardy Dutchman's pipe vine</name>
    <dbReference type="NCBI Taxonomy" id="158543"/>
    <lineage>
        <taxon>Eukaryota</taxon>
        <taxon>Viridiplantae</taxon>
        <taxon>Streptophyta</taxon>
        <taxon>Embryophyta</taxon>
        <taxon>Tracheophyta</taxon>
        <taxon>Spermatophyta</taxon>
        <taxon>Magnoliopsida</taxon>
        <taxon>Magnoliidae</taxon>
        <taxon>Piperales</taxon>
        <taxon>Aristolochiaceae</taxon>
        <taxon>Aristolochia</taxon>
    </lineage>
</organism>
<dbReference type="EMBL" id="JAINDJ010000002">
    <property type="protein sequence ID" value="KAG9457277.1"/>
    <property type="molecule type" value="Genomic_DNA"/>
</dbReference>
<keyword evidence="4" id="KW-0804">Transcription</keyword>
<keyword evidence="5" id="KW-0539">Nucleus</keyword>
<reference evidence="8 9" key="1">
    <citation type="submission" date="2021-07" db="EMBL/GenBank/DDBJ databases">
        <title>The Aristolochia fimbriata genome: insights into angiosperm evolution, floral development and chemical biosynthesis.</title>
        <authorList>
            <person name="Jiao Y."/>
        </authorList>
    </citation>
    <scope>NUCLEOTIDE SEQUENCE [LARGE SCALE GENOMIC DNA]</scope>
    <source>
        <strain evidence="8">IBCAS-2021</strain>
        <tissue evidence="8">Leaf</tissue>
    </source>
</reference>
<name>A0AAV7FBY3_ARIFI</name>
<dbReference type="PROSITE" id="PS51005">
    <property type="entry name" value="NAC"/>
    <property type="match status" value="1"/>
</dbReference>
<dbReference type="InterPro" id="IPR036093">
    <property type="entry name" value="NAC_dom_sf"/>
</dbReference>
<dbReference type="Gene3D" id="2.170.150.80">
    <property type="entry name" value="NAC domain"/>
    <property type="match status" value="1"/>
</dbReference>
<proteinExistence type="predicted"/>